<proteinExistence type="predicted"/>
<evidence type="ECO:0000313" key="2">
    <source>
        <dbReference type="EMBL" id="GED99377.1"/>
    </source>
</evidence>
<comment type="caution">
    <text evidence="2">The sequence shown here is derived from an EMBL/GenBank/DDBJ whole genome shotgun (WGS) entry which is preliminary data.</text>
</comment>
<gene>
    <name evidence="2" type="ORF">nbrc107697_34160</name>
</gene>
<reference evidence="3" key="1">
    <citation type="submission" date="2019-06" db="EMBL/GenBank/DDBJ databases">
        <title>Gordonia isolated from sludge of a wastewater treatment plant.</title>
        <authorList>
            <person name="Tamura T."/>
            <person name="Aoyama K."/>
            <person name="Kang Y."/>
            <person name="Saito S."/>
            <person name="Akiyama N."/>
            <person name="Yazawa K."/>
            <person name="Gonoi T."/>
            <person name="Mikami Y."/>
        </authorList>
    </citation>
    <scope>NUCLEOTIDE SEQUENCE [LARGE SCALE GENOMIC DNA]</scope>
    <source>
        <strain evidence="3">NBRC 107697</strain>
    </source>
</reference>
<feature type="region of interest" description="Disordered" evidence="1">
    <location>
        <begin position="1"/>
        <end position="21"/>
    </location>
</feature>
<accession>A0A7I9V1R0</accession>
<evidence type="ECO:0000256" key="1">
    <source>
        <dbReference type="SAM" id="MobiDB-lite"/>
    </source>
</evidence>
<sequence>MRGHRDWLPKRGHSSVDPAHPVDRDLLDQRFADELGVGDSFLISHDPTSYGLVMRITFDYNDTECRNTTGLRKT</sequence>
<dbReference type="Proteomes" id="UP000444980">
    <property type="component" value="Unassembled WGS sequence"/>
</dbReference>
<name>A0A7I9V1R0_9ACTN</name>
<dbReference type="EMBL" id="BJOU01000019">
    <property type="protein sequence ID" value="GED99377.1"/>
    <property type="molecule type" value="Genomic_DNA"/>
</dbReference>
<keyword evidence="3" id="KW-1185">Reference proteome</keyword>
<dbReference type="AlphaFoldDB" id="A0A7I9V1R0"/>
<protein>
    <submittedName>
        <fullName evidence="2">Uncharacterized protein</fullName>
    </submittedName>
</protein>
<organism evidence="2 3">
    <name type="scientific">Gordonia crocea</name>
    <dbReference type="NCBI Taxonomy" id="589162"/>
    <lineage>
        <taxon>Bacteria</taxon>
        <taxon>Bacillati</taxon>
        <taxon>Actinomycetota</taxon>
        <taxon>Actinomycetes</taxon>
        <taxon>Mycobacteriales</taxon>
        <taxon>Gordoniaceae</taxon>
        <taxon>Gordonia</taxon>
    </lineage>
</organism>
<evidence type="ECO:0000313" key="3">
    <source>
        <dbReference type="Proteomes" id="UP000444980"/>
    </source>
</evidence>